<evidence type="ECO:0000313" key="7">
    <source>
        <dbReference type="EMBL" id="CAJ0605404.1"/>
    </source>
</evidence>
<evidence type="ECO:0000256" key="5">
    <source>
        <dbReference type="ARBA" id="ARBA00023136"/>
    </source>
</evidence>
<dbReference type="EMBL" id="CATQJL010000316">
    <property type="protein sequence ID" value="CAJ0605404.1"/>
    <property type="molecule type" value="Genomic_DNA"/>
</dbReference>
<keyword evidence="3 6" id="KW-0812">Transmembrane</keyword>
<gene>
    <name evidence="7" type="ORF">CYNAS_LOCUS17387</name>
</gene>
<comment type="caution">
    <text evidence="7">The sequence shown here is derived from an EMBL/GenBank/DDBJ whole genome shotgun (WGS) entry which is preliminary data.</text>
</comment>
<dbReference type="PANTHER" id="PTHR21659">
    <property type="entry name" value="HYDROPHOBIC PROTEIN RCI2 LOW TEMPERATURE AND SALT RESPONSIVE PROTEIN LTI6 -RELATED"/>
    <property type="match status" value="1"/>
</dbReference>
<accession>A0AA36MAB0</accession>
<evidence type="ECO:0000256" key="2">
    <source>
        <dbReference type="ARBA" id="ARBA00009530"/>
    </source>
</evidence>
<keyword evidence="8" id="KW-1185">Reference proteome</keyword>
<reference evidence="7" key="1">
    <citation type="submission" date="2023-07" db="EMBL/GenBank/DDBJ databases">
        <authorList>
            <consortium name="CYATHOMIX"/>
        </authorList>
    </citation>
    <scope>NUCLEOTIDE SEQUENCE</scope>
    <source>
        <strain evidence="7">N/A</strain>
    </source>
</reference>
<keyword evidence="4 6" id="KW-1133">Transmembrane helix</keyword>
<comment type="similarity">
    <text evidence="2">Belongs to the UPF0057 (PMP3) family.</text>
</comment>
<evidence type="ECO:0000256" key="6">
    <source>
        <dbReference type="SAM" id="Phobius"/>
    </source>
</evidence>
<proteinExistence type="inferred from homology"/>
<dbReference type="InterPro" id="IPR000612">
    <property type="entry name" value="PMP3"/>
</dbReference>
<name>A0AA36MAB0_CYLNA</name>
<evidence type="ECO:0000256" key="1">
    <source>
        <dbReference type="ARBA" id="ARBA00004370"/>
    </source>
</evidence>
<evidence type="ECO:0000256" key="3">
    <source>
        <dbReference type="ARBA" id="ARBA00022692"/>
    </source>
</evidence>
<protein>
    <submittedName>
        <fullName evidence="7">Uncharacterized protein</fullName>
    </submittedName>
</protein>
<feature type="transmembrane region" description="Helical" evidence="6">
    <location>
        <begin position="36"/>
        <end position="56"/>
    </location>
</feature>
<sequence length="59" mass="6700">MADSSKVCEFILMLFCPPVAVWYHSRSCSCHVCLNIGLVLLGVIPGIIHAVWYCYIRDR</sequence>
<evidence type="ECO:0000256" key="4">
    <source>
        <dbReference type="ARBA" id="ARBA00022989"/>
    </source>
</evidence>
<organism evidence="7 8">
    <name type="scientific">Cylicocyclus nassatus</name>
    <name type="common">Nematode worm</name>
    <dbReference type="NCBI Taxonomy" id="53992"/>
    <lineage>
        <taxon>Eukaryota</taxon>
        <taxon>Metazoa</taxon>
        <taxon>Ecdysozoa</taxon>
        <taxon>Nematoda</taxon>
        <taxon>Chromadorea</taxon>
        <taxon>Rhabditida</taxon>
        <taxon>Rhabditina</taxon>
        <taxon>Rhabditomorpha</taxon>
        <taxon>Strongyloidea</taxon>
        <taxon>Strongylidae</taxon>
        <taxon>Cylicocyclus</taxon>
    </lineage>
</organism>
<dbReference type="Pfam" id="PF01679">
    <property type="entry name" value="Pmp3"/>
    <property type="match status" value="1"/>
</dbReference>
<dbReference type="AlphaFoldDB" id="A0AA36MAB0"/>
<dbReference type="PANTHER" id="PTHR21659:SF90">
    <property type="entry name" value="PLASMA MEMBRANE PROTEOLIPID 3"/>
    <property type="match status" value="1"/>
</dbReference>
<feature type="transmembrane region" description="Helical" evidence="6">
    <location>
        <begin position="7"/>
        <end position="24"/>
    </location>
</feature>
<keyword evidence="5 6" id="KW-0472">Membrane</keyword>
<dbReference type="Proteomes" id="UP001176961">
    <property type="component" value="Unassembled WGS sequence"/>
</dbReference>
<comment type="subcellular location">
    <subcellularLocation>
        <location evidence="1">Membrane</location>
    </subcellularLocation>
</comment>
<evidence type="ECO:0000313" key="8">
    <source>
        <dbReference type="Proteomes" id="UP001176961"/>
    </source>
</evidence>
<dbReference type="GO" id="GO:0016020">
    <property type="term" value="C:membrane"/>
    <property type="evidence" value="ECO:0007669"/>
    <property type="project" value="UniProtKB-SubCell"/>
</dbReference>